<reference evidence="2 3" key="1">
    <citation type="journal article" date="2012" name="BMC Genomics">
        <title>Tools to kill: Genome of one of the most destructive plant pathogenic fungi Macrophomina phaseolina.</title>
        <authorList>
            <person name="Islam M.S."/>
            <person name="Haque M.S."/>
            <person name="Islam M.M."/>
            <person name="Emdad E.M."/>
            <person name="Halim A."/>
            <person name="Hossen Q.M.M."/>
            <person name="Hossain M.Z."/>
            <person name="Ahmed B."/>
            <person name="Rahim S."/>
            <person name="Rahman M.S."/>
            <person name="Alam M.M."/>
            <person name="Hou S."/>
            <person name="Wan X."/>
            <person name="Saito J.A."/>
            <person name="Alam M."/>
        </authorList>
    </citation>
    <scope>NUCLEOTIDE SEQUENCE [LARGE SCALE GENOMIC DNA]</scope>
    <source>
        <strain evidence="2 3">MS6</strain>
    </source>
</reference>
<dbReference type="eggNOG" id="KOG2707">
    <property type="taxonomic scope" value="Eukaryota"/>
</dbReference>
<protein>
    <submittedName>
        <fullName evidence="2">Peptidase M22 glycoprotease</fullName>
    </submittedName>
</protein>
<dbReference type="GO" id="GO:0006508">
    <property type="term" value="P:proteolysis"/>
    <property type="evidence" value="ECO:0007669"/>
    <property type="project" value="UniProtKB-KW"/>
</dbReference>
<evidence type="ECO:0000259" key="1">
    <source>
        <dbReference type="Pfam" id="PF00814"/>
    </source>
</evidence>
<dbReference type="GO" id="GO:0005739">
    <property type="term" value="C:mitochondrion"/>
    <property type="evidence" value="ECO:0007669"/>
    <property type="project" value="TreeGrafter"/>
</dbReference>
<keyword evidence="2" id="KW-0378">Hydrolase</keyword>
<feature type="domain" description="Gcp-like" evidence="1">
    <location>
        <begin position="126"/>
        <end position="175"/>
    </location>
</feature>
<feature type="domain" description="Gcp-like" evidence="1">
    <location>
        <begin position="186"/>
        <end position="411"/>
    </location>
</feature>
<dbReference type="VEuPathDB" id="FungiDB:MPH_08917"/>
<dbReference type="InterPro" id="IPR043129">
    <property type="entry name" value="ATPase_NBD"/>
</dbReference>
<dbReference type="GO" id="GO:0008233">
    <property type="term" value="F:peptidase activity"/>
    <property type="evidence" value="ECO:0007669"/>
    <property type="project" value="UniProtKB-KW"/>
</dbReference>
<dbReference type="EMBL" id="AHHD01000378">
    <property type="protein sequence ID" value="EKG13918.1"/>
    <property type="molecule type" value="Genomic_DNA"/>
</dbReference>
<dbReference type="PROSITE" id="PS01016">
    <property type="entry name" value="GLYCOPROTEASE"/>
    <property type="match status" value="1"/>
</dbReference>
<dbReference type="Proteomes" id="UP000007129">
    <property type="component" value="Unassembled WGS sequence"/>
</dbReference>
<dbReference type="PANTHER" id="PTHR11735:SF6">
    <property type="entry name" value="TRNA N6-ADENOSINE THREONYLCARBAMOYLTRANSFERASE, MITOCHONDRIAL"/>
    <property type="match status" value="1"/>
</dbReference>
<name>K2RH55_MACPH</name>
<dbReference type="HOGENOM" id="CLU_023208_4_0_1"/>
<organism evidence="2 3">
    <name type="scientific">Macrophomina phaseolina (strain MS6)</name>
    <name type="common">Charcoal rot fungus</name>
    <dbReference type="NCBI Taxonomy" id="1126212"/>
    <lineage>
        <taxon>Eukaryota</taxon>
        <taxon>Fungi</taxon>
        <taxon>Dikarya</taxon>
        <taxon>Ascomycota</taxon>
        <taxon>Pezizomycotina</taxon>
        <taxon>Dothideomycetes</taxon>
        <taxon>Dothideomycetes incertae sedis</taxon>
        <taxon>Botryosphaeriales</taxon>
        <taxon>Botryosphaeriaceae</taxon>
        <taxon>Macrophomina</taxon>
    </lineage>
</organism>
<comment type="caution">
    <text evidence="2">The sequence shown here is derived from an EMBL/GenBank/DDBJ whole genome shotgun (WGS) entry which is preliminary data.</text>
</comment>
<dbReference type="Gene3D" id="3.30.420.40">
    <property type="match status" value="2"/>
</dbReference>
<dbReference type="PANTHER" id="PTHR11735">
    <property type="entry name" value="TRNA N6-ADENOSINE THREONYLCARBAMOYLTRANSFERASE"/>
    <property type="match status" value="1"/>
</dbReference>
<gene>
    <name evidence="2" type="ORF">MPH_08917</name>
</gene>
<sequence length="413" mass="45302">MLLRAGLHRLLPVQRRGLLTLAIETSCDDTSVAVLETRDGSARRGWGSRDAELHFHEKVTANNLVYKGVHPIVSLESHQENLAALVQKAIRHLPKQDAAPDEAGSSSQFVLHRVAPDKLESRQLPDFISVTRGPGMRANLFTGLDTAKGLAAAWNIPLVGVHHMHAHALTPRLVSALAQKQKPCKSSLTGFFQSPAVAPAEPEFPFLSVLISGGHTLVISSESLTTHRVLGSTIDCAIGDCLDKVARSIVPPLLLEKSGDTMYGRLLEGFAFPNGAEDYNYLPPKNRGEELARRPTRWGWAFSVPLAESPNGLRAMSMDMSFTGLHTAVERVISFHWDKAAGKLSKLRREPEEVDEEERRIMAREVMRVAFEHLASRILLALQAVALRDPQLAQTMSVVVSGGVASNQYLRHV</sequence>
<evidence type="ECO:0000313" key="2">
    <source>
        <dbReference type="EMBL" id="EKG13918.1"/>
    </source>
</evidence>
<dbReference type="Pfam" id="PF00814">
    <property type="entry name" value="TsaD"/>
    <property type="match status" value="2"/>
</dbReference>
<proteinExistence type="predicted"/>
<evidence type="ECO:0000313" key="3">
    <source>
        <dbReference type="Proteomes" id="UP000007129"/>
    </source>
</evidence>
<dbReference type="InterPro" id="IPR000905">
    <property type="entry name" value="Gcp-like_dom"/>
</dbReference>
<dbReference type="SUPFAM" id="SSF53067">
    <property type="entry name" value="Actin-like ATPase domain"/>
    <property type="match status" value="2"/>
</dbReference>
<dbReference type="GO" id="GO:0072670">
    <property type="term" value="P:mitochondrial tRNA threonylcarbamoyladenosine modification"/>
    <property type="evidence" value="ECO:0007669"/>
    <property type="project" value="TreeGrafter"/>
</dbReference>
<dbReference type="InterPro" id="IPR017860">
    <property type="entry name" value="Peptidase_M22_CS"/>
</dbReference>
<accession>K2RH55</accession>
<dbReference type="InParanoid" id="K2RH55"/>
<dbReference type="AlphaFoldDB" id="K2RH55"/>
<dbReference type="FunCoup" id="K2RH55">
    <property type="interactions" value="409"/>
</dbReference>
<dbReference type="STRING" id="1126212.K2RH55"/>
<keyword evidence="2" id="KW-0645">Protease</keyword>
<dbReference type="OrthoDB" id="10259622at2759"/>